<dbReference type="Proteomes" id="UP001177021">
    <property type="component" value="Unassembled WGS sequence"/>
</dbReference>
<protein>
    <submittedName>
        <fullName evidence="1">Uncharacterized protein</fullName>
    </submittedName>
</protein>
<sequence>MRRPSPPRTRKQLRETTSGKHATTKKVKMTSKTTTTSVQTDKHYSEKREESVKKHYIDLSSSRYNSSRKLDESDDDKEYESTASTPKLDRKCAVKKKAATATRPTKPDIDLTKGNASALAKIKLKHDGPSTLDAFQYDRITRKLFCQPEQDDDNDFYLNYHPISAFGYEGADVPLFIPEVSFN</sequence>
<evidence type="ECO:0000313" key="2">
    <source>
        <dbReference type="Proteomes" id="UP001177021"/>
    </source>
</evidence>
<comment type="caution">
    <text evidence="1">The sequence shown here is derived from an EMBL/GenBank/DDBJ whole genome shotgun (WGS) entry which is preliminary data.</text>
</comment>
<reference evidence="1" key="1">
    <citation type="submission" date="2023-10" db="EMBL/GenBank/DDBJ databases">
        <authorList>
            <person name="Rodriguez Cubillos JULIANA M."/>
            <person name="De Vega J."/>
        </authorList>
    </citation>
    <scope>NUCLEOTIDE SEQUENCE</scope>
</reference>
<keyword evidence="2" id="KW-1185">Reference proteome</keyword>
<name>A0ACB0K608_TRIPR</name>
<proteinExistence type="predicted"/>
<organism evidence="1 2">
    <name type="scientific">Trifolium pratense</name>
    <name type="common">Red clover</name>
    <dbReference type="NCBI Taxonomy" id="57577"/>
    <lineage>
        <taxon>Eukaryota</taxon>
        <taxon>Viridiplantae</taxon>
        <taxon>Streptophyta</taxon>
        <taxon>Embryophyta</taxon>
        <taxon>Tracheophyta</taxon>
        <taxon>Spermatophyta</taxon>
        <taxon>Magnoliopsida</taxon>
        <taxon>eudicotyledons</taxon>
        <taxon>Gunneridae</taxon>
        <taxon>Pentapetalae</taxon>
        <taxon>rosids</taxon>
        <taxon>fabids</taxon>
        <taxon>Fabales</taxon>
        <taxon>Fabaceae</taxon>
        <taxon>Papilionoideae</taxon>
        <taxon>50 kb inversion clade</taxon>
        <taxon>NPAAA clade</taxon>
        <taxon>Hologalegina</taxon>
        <taxon>IRL clade</taxon>
        <taxon>Trifolieae</taxon>
        <taxon>Trifolium</taxon>
    </lineage>
</organism>
<evidence type="ECO:0000313" key="1">
    <source>
        <dbReference type="EMBL" id="CAJ2651699.1"/>
    </source>
</evidence>
<dbReference type="EMBL" id="CASHSV030000170">
    <property type="protein sequence ID" value="CAJ2651699.1"/>
    <property type="molecule type" value="Genomic_DNA"/>
</dbReference>
<gene>
    <name evidence="1" type="ORF">MILVUS5_LOCUS19297</name>
</gene>
<accession>A0ACB0K608</accession>